<accession>A0ABS2QWK6</accession>
<dbReference type="RefSeq" id="WP_205187559.1">
    <property type="nucleotide sequence ID" value="NZ_JAFBFC010000004.1"/>
</dbReference>
<comment type="caution">
    <text evidence="1">The sequence shown here is derived from an EMBL/GenBank/DDBJ whole genome shotgun (WGS) entry which is preliminary data.</text>
</comment>
<dbReference type="EMBL" id="JAFBFC010000004">
    <property type="protein sequence ID" value="MBM7703593.1"/>
    <property type="molecule type" value="Genomic_DNA"/>
</dbReference>
<dbReference type="InterPro" id="IPR043737">
    <property type="entry name" value="DUF5682"/>
</dbReference>
<evidence type="ECO:0000313" key="1">
    <source>
        <dbReference type="EMBL" id="MBM7703593.1"/>
    </source>
</evidence>
<reference evidence="1 2" key="1">
    <citation type="submission" date="2021-01" db="EMBL/GenBank/DDBJ databases">
        <title>Genomic Encyclopedia of Type Strains, Phase IV (KMG-IV): sequencing the most valuable type-strain genomes for metagenomic binning, comparative biology and taxonomic classification.</title>
        <authorList>
            <person name="Goeker M."/>
        </authorList>
    </citation>
    <scope>NUCLEOTIDE SEQUENCE [LARGE SCALE GENOMIC DNA]</scope>
    <source>
        <strain evidence="1 2">DSM 104297</strain>
    </source>
</reference>
<evidence type="ECO:0000313" key="2">
    <source>
        <dbReference type="Proteomes" id="UP000809829"/>
    </source>
</evidence>
<name>A0ABS2QWK6_9BACI</name>
<protein>
    <submittedName>
        <fullName evidence="1">Uncharacterized protein</fullName>
    </submittedName>
</protein>
<proteinExistence type="predicted"/>
<dbReference type="Pfam" id="PF18934">
    <property type="entry name" value="DUF5682"/>
    <property type="match status" value="1"/>
</dbReference>
<dbReference type="Proteomes" id="UP000809829">
    <property type="component" value="Unassembled WGS sequence"/>
</dbReference>
<sequence length="744" mass="84619">MMTPPIFGVRHLSPASAYHVEKWLDDVQPTAVLIEGPADATSLIADISRKETKPPLAIMAYTHEVPVQTVVYPLASYSPEYRAIMWATRHDVHVSFIDLPSSITLATENETEPQEGESIYERMALLAGELDYESYWERSYEHIQSSTSFQQAIHTFSSHLRDVEEMSDTENVENAHREWFMRQQIRQKIEEGHDPTKIAVITGAFHVKGLKETQHIEIPSVQPVATSLTLMPYSNFKLSARSGYGAGNDAPAYFEMMWECMKRGKLRELPAYYMTSVASALRRSGTFRSSAEVIEGVRLAHSLASFREGFLPTLRDLRDAATVNLGQGEFSVIAEACAKVETGTNIGFLPDGVSQTPIQDDFYRQIKQLKLEKYRKDVKQTLQLDLRENRRVKGEEAAFLDLHRSFFFHKLHVLHISFAVPDFYEQENATWAEHWNVQWTPEVEMHLVESTLLGESIDLAVAFRLKEQLEDSKRVSKAAEIVYRAFQCGMITMMKEAKSVVQRLTVDEGDFVETANAATNIARVVQYGDVRKVDTTLLRPLVEQLFLRSTLLLIDAARCNNDAARIVMEAMNEVNAIALQLFEHVDEEEWFTVLREVAYRDDLNPLLSGYACTLLIERNQLDSKTLSEEVARRLSPGVSVDLGAGWFEGLCLRNKYALLSRPFLWEQINEYVLSLSDEQFHRALVFLRRAFTSFSSTDRAKVAELLGDLWGGDSLMISEQLNESLTEQEEAVIDELNDFDFGDF</sequence>
<organism evidence="1 2">
    <name type="scientific">Priestia iocasae</name>
    <dbReference type="NCBI Taxonomy" id="2291674"/>
    <lineage>
        <taxon>Bacteria</taxon>
        <taxon>Bacillati</taxon>
        <taxon>Bacillota</taxon>
        <taxon>Bacilli</taxon>
        <taxon>Bacillales</taxon>
        <taxon>Bacillaceae</taxon>
        <taxon>Priestia</taxon>
    </lineage>
</organism>
<keyword evidence="2" id="KW-1185">Reference proteome</keyword>
<gene>
    <name evidence="1" type="ORF">JOC83_002442</name>
</gene>